<sequence>AAVQNNRTFYYVELERNSPPVNIRDSNCISNLIVESSTWSDGRDAIAFCRNHGLMRFAGL</sequence>
<reference evidence="1 2" key="1">
    <citation type="journal article" date="2021" name="BMC Genomics">
        <title>Datura genome reveals duplications of psychoactive alkaloid biosynthetic genes and high mutation rate following tissue culture.</title>
        <authorList>
            <person name="Rajewski A."/>
            <person name="Carter-House D."/>
            <person name="Stajich J."/>
            <person name="Litt A."/>
        </authorList>
    </citation>
    <scope>NUCLEOTIDE SEQUENCE [LARGE SCALE GENOMIC DNA]</scope>
    <source>
        <strain evidence="1">AR-01</strain>
    </source>
</reference>
<keyword evidence="2" id="KW-1185">Reference proteome</keyword>
<evidence type="ECO:0000313" key="2">
    <source>
        <dbReference type="Proteomes" id="UP000823775"/>
    </source>
</evidence>
<accession>A0ABS8S1Z7</accession>
<evidence type="ECO:0000313" key="1">
    <source>
        <dbReference type="EMBL" id="MCD7452848.1"/>
    </source>
</evidence>
<organism evidence="1 2">
    <name type="scientific">Datura stramonium</name>
    <name type="common">Jimsonweed</name>
    <name type="synonym">Common thornapple</name>
    <dbReference type="NCBI Taxonomy" id="4076"/>
    <lineage>
        <taxon>Eukaryota</taxon>
        <taxon>Viridiplantae</taxon>
        <taxon>Streptophyta</taxon>
        <taxon>Embryophyta</taxon>
        <taxon>Tracheophyta</taxon>
        <taxon>Spermatophyta</taxon>
        <taxon>Magnoliopsida</taxon>
        <taxon>eudicotyledons</taxon>
        <taxon>Gunneridae</taxon>
        <taxon>Pentapetalae</taxon>
        <taxon>asterids</taxon>
        <taxon>lamiids</taxon>
        <taxon>Solanales</taxon>
        <taxon>Solanaceae</taxon>
        <taxon>Solanoideae</taxon>
        <taxon>Datureae</taxon>
        <taxon>Datura</taxon>
    </lineage>
</organism>
<protein>
    <submittedName>
        <fullName evidence="1">Uncharacterized protein</fullName>
    </submittedName>
</protein>
<feature type="non-terminal residue" evidence="1">
    <location>
        <position position="1"/>
    </location>
</feature>
<dbReference type="EMBL" id="JACEIK010000225">
    <property type="protein sequence ID" value="MCD7452848.1"/>
    <property type="molecule type" value="Genomic_DNA"/>
</dbReference>
<name>A0ABS8S1Z7_DATST</name>
<gene>
    <name evidence="1" type="ORF">HAX54_018400</name>
</gene>
<proteinExistence type="predicted"/>
<comment type="caution">
    <text evidence="1">The sequence shown here is derived from an EMBL/GenBank/DDBJ whole genome shotgun (WGS) entry which is preliminary data.</text>
</comment>
<dbReference type="Proteomes" id="UP000823775">
    <property type="component" value="Unassembled WGS sequence"/>
</dbReference>